<protein>
    <recommendedName>
        <fullName evidence="3">CYTH domain-containing protein</fullName>
    </recommendedName>
</protein>
<proteinExistence type="predicted"/>
<gene>
    <name evidence="1" type="ORF">IQ230_16385</name>
</gene>
<evidence type="ECO:0008006" key="3">
    <source>
        <dbReference type="Google" id="ProtNLM"/>
    </source>
</evidence>
<evidence type="ECO:0000313" key="1">
    <source>
        <dbReference type="EMBL" id="MBE9191899.1"/>
    </source>
</evidence>
<sequence length="202" mass="23598">MLTTAELRWFYPGKLPEGVLQWFEQDQLGLASAEEREDIYLYVPESDFVGIKLRQGRLEIKWRKAELGDLQFGKVIGKAEKWTKWLCEDSSNECFQPNEVTGKFWVSVKKKRTQHTYKSLADQLISVNVGDENEEGCNVELTELEVSSNVWWSLAFEAYSKSDRTLENLKETASRILQNYHHRQLEAKDSYAYPHWLSLVIK</sequence>
<dbReference type="Proteomes" id="UP000651156">
    <property type="component" value="Unassembled WGS sequence"/>
</dbReference>
<comment type="caution">
    <text evidence="1">The sequence shown here is derived from an EMBL/GenBank/DDBJ whole genome shotgun (WGS) entry which is preliminary data.</text>
</comment>
<organism evidence="1 2">
    <name type="scientific">Gloeocapsopsis crepidinum LEGE 06123</name>
    <dbReference type="NCBI Taxonomy" id="588587"/>
    <lineage>
        <taxon>Bacteria</taxon>
        <taxon>Bacillati</taxon>
        <taxon>Cyanobacteriota</taxon>
        <taxon>Cyanophyceae</taxon>
        <taxon>Oscillatoriophycideae</taxon>
        <taxon>Chroococcales</taxon>
        <taxon>Chroococcaceae</taxon>
        <taxon>Gloeocapsopsis</taxon>
    </lineage>
</organism>
<reference evidence="1 2" key="1">
    <citation type="submission" date="2020-10" db="EMBL/GenBank/DDBJ databases">
        <authorList>
            <person name="Castelo-Branco R."/>
            <person name="Eusebio N."/>
            <person name="Adriana R."/>
            <person name="Vieira A."/>
            <person name="Brugerolle De Fraissinette N."/>
            <person name="Rezende De Castro R."/>
            <person name="Schneider M.P."/>
            <person name="Vasconcelos V."/>
            <person name="Leao P.N."/>
        </authorList>
    </citation>
    <scope>NUCLEOTIDE SEQUENCE [LARGE SCALE GENOMIC DNA]</scope>
    <source>
        <strain evidence="1 2">LEGE 06123</strain>
    </source>
</reference>
<accession>A0ABR9UUE8</accession>
<keyword evidence="2" id="KW-1185">Reference proteome</keyword>
<dbReference type="EMBL" id="JADEWN010000042">
    <property type="protein sequence ID" value="MBE9191899.1"/>
    <property type="molecule type" value="Genomic_DNA"/>
</dbReference>
<dbReference type="RefSeq" id="WP_193933183.1">
    <property type="nucleotide sequence ID" value="NZ_CAWPMZ010000075.1"/>
</dbReference>
<evidence type="ECO:0000313" key="2">
    <source>
        <dbReference type="Proteomes" id="UP000651156"/>
    </source>
</evidence>
<name>A0ABR9UUE8_9CHRO</name>